<dbReference type="InterPro" id="IPR001173">
    <property type="entry name" value="Glyco_trans_2-like"/>
</dbReference>
<evidence type="ECO:0000259" key="1">
    <source>
        <dbReference type="Pfam" id="PF00535"/>
    </source>
</evidence>
<dbReference type="InterPro" id="IPR050834">
    <property type="entry name" value="Glycosyltransf_2"/>
</dbReference>
<feature type="domain" description="Glycosyltransferase 2-like" evidence="1">
    <location>
        <begin position="3"/>
        <end position="136"/>
    </location>
</feature>
<dbReference type="Pfam" id="PF00535">
    <property type="entry name" value="Glycos_transf_2"/>
    <property type="match status" value="1"/>
</dbReference>
<dbReference type="PANTHER" id="PTHR43685:SF2">
    <property type="entry name" value="GLYCOSYLTRANSFERASE 2-LIKE DOMAIN-CONTAINING PROTEIN"/>
    <property type="match status" value="1"/>
</dbReference>
<name>A0A0F9FJ70_9ZZZZ</name>
<dbReference type="AlphaFoldDB" id="A0A0F9FJ70"/>
<organism evidence="2">
    <name type="scientific">marine sediment metagenome</name>
    <dbReference type="NCBI Taxonomy" id="412755"/>
    <lineage>
        <taxon>unclassified sequences</taxon>
        <taxon>metagenomes</taxon>
        <taxon>ecological metagenomes</taxon>
    </lineage>
</organism>
<dbReference type="InterPro" id="IPR029044">
    <property type="entry name" value="Nucleotide-diphossugar_trans"/>
</dbReference>
<dbReference type="Gene3D" id="3.90.550.10">
    <property type="entry name" value="Spore Coat Polysaccharide Biosynthesis Protein SpsA, Chain A"/>
    <property type="match status" value="1"/>
</dbReference>
<sequence>MISICIPVYNLDVRQLAEALEKQAKEVSAEIILIDDGSQMQYRELNREITGEVIHYHELEENIGRARIRNLFAGYAKYEHLLFMDCDSVIISESFLADYSLALSAHPDQIICGGRIYDPVPPKGDRRLHWKYGTRKESQPVEIRKKDPNRSFMTNNFLIPVGILKDIPFNENLRMYGHEDSLFGYELAGKGHEIVHIDNPVLHGELQTNREFVDKTREAVRNLVFISEMLKDDPGFSDSITLLRVARNLESRQVAGLIRIISVISVPVSEMLLRLGCSSLKLLDIYKLGLYFILKKK</sequence>
<gene>
    <name evidence="2" type="ORF">LCGC14_1946080</name>
</gene>
<protein>
    <recommendedName>
        <fullName evidence="1">Glycosyltransferase 2-like domain-containing protein</fullName>
    </recommendedName>
</protein>
<accession>A0A0F9FJ70</accession>
<proteinExistence type="predicted"/>
<evidence type="ECO:0000313" key="2">
    <source>
        <dbReference type="EMBL" id="KKL86303.1"/>
    </source>
</evidence>
<dbReference type="CDD" id="cd00761">
    <property type="entry name" value="Glyco_tranf_GTA_type"/>
    <property type="match status" value="1"/>
</dbReference>
<dbReference type="SUPFAM" id="SSF53448">
    <property type="entry name" value="Nucleotide-diphospho-sugar transferases"/>
    <property type="match status" value="1"/>
</dbReference>
<dbReference type="PANTHER" id="PTHR43685">
    <property type="entry name" value="GLYCOSYLTRANSFERASE"/>
    <property type="match status" value="1"/>
</dbReference>
<comment type="caution">
    <text evidence="2">The sequence shown here is derived from an EMBL/GenBank/DDBJ whole genome shotgun (WGS) entry which is preliminary data.</text>
</comment>
<reference evidence="2" key="1">
    <citation type="journal article" date="2015" name="Nature">
        <title>Complex archaea that bridge the gap between prokaryotes and eukaryotes.</title>
        <authorList>
            <person name="Spang A."/>
            <person name="Saw J.H."/>
            <person name="Jorgensen S.L."/>
            <person name="Zaremba-Niedzwiedzka K."/>
            <person name="Martijn J."/>
            <person name="Lind A.E."/>
            <person name="van Eijk R."/>
            <person name="Schleper C."/>
            <person name="Guy L."/>
            <person name="Ettema T.J."/>
        </authorList>
    </citation>
    <scope>NUCLEOTIDE SEQUENCE</scope>
</reference>
<dbReference type="EMBL" id="LAZR01021155">
    <property type="protein sequence ID" value="KKL86303.1"/>
    <property type="molecule type" value="Genomic_DNA"/>
</dbReference>